<dbReference type="EMBL" id="CYRY02043665">
    <property type="protein sequence ID" value="VCX38255.1"/>
    <property type="molecule type" value="Genomic_DNA"/>
</dbReference>
<proteinExistence type="predicted"/>
<organism evidence="2 3">
    <name type="scientific">Gulo gulo</name>
    <name type="common">Wolverine</name>
    <name type="synonym">Gluton</name>
    <dbReference type="NCBI Taxonomy" id="48420"/>
    <lineage>
        <taxon>Eukaryota</taxon>
        <taxon>Metazoa</taxon>
        <taxon>Chordata</taxon>
        <taxon>Craniata</taxon>
        <taxon>Vertebrata</taxon>
        <taxon>Euteleostomi</taxon>
        <taxon>Mammalia</taxon>
        <taxon>Eutheria</taxon>
        <taxon>Laurasiatheria</taxon>
        <taxon>Carnivora</taxon>
        <taxon>Caniformia</taxon>
        <taxon>Musteloidea</taxon>
        <taxon>Mustelidae</taxon>
        <taxon>Guloninae</taxon>
        <taxon>Gulo</taxon>
    </lineage>
</organism>
<sequence>GDPDGHCWAAGLKVTWKHLREDVGVDSLSVFAEGSLMRTNQPPKWGKGESCDGGGARGGETLSGITGMLTWDPTVPKAEKSGVLPASGRLTEPPAVREPQCLHGEHEAHGPHIPPPDPPAPHTR</sequence>
<evidence type="ECO:0000256" key="1">
    <source>
        <dbReference type="SAM" id="MobiDB-lite"/>
    </source>
</evidence>
<accession>A0A9X9M6Z7</accession>
<gene>
    <name evidence="2" type="ORF">BN2614_LOCUS3</name>
</gene>
<dbReference type="AlphaFoldDB" id="A0A9X9M6Z7"/>
<feature type="non-terminal residue" evidence="2">
    <location>
        <position position="1"/>
    </location>
</feature>
<dbReference type="Proteomes" id="UP000269945">
    <property type="component" value="Unassembled WGS sequence"/>
</dbReference>
<feature type="region of interest" description="Disordered" evidence="1">
    <location>
        <begin position="38"/>
        <end position="124"/>
    </location>
</feature>
<evidence type="ECO:0000313" key="2">
    <source>
        <dbReference type="EMBL" id="VCX38255.1"/>
    </source>
</evidence>
<feature type="compositionally biased region" description="Pro residues" evidence="1">
    <location>
        <begin position="112"/>
        <end position="124"/>
    </location>
</feature>
<evidence type="ECO:0000313" key="3">
    <source>
        <dbReference type="Proteomes" id="UP000269945"/>
    </source>
</evidence>
<protein>
    <submittedName>
        <fullName evidence="2">Uncharacterized protein</fullName>
    </submittedName>
</protein>
<comment type="caution">
    <text evidence="2">The sequence shown here is derived from an EMBL/GenBank/DDBJ whole genome shotgun (WGS) entry which is preliminary data.</text>
</comment>
<name>A0A9X9M6Z7_GULGU</name>
<reference evidence="2 3" key="1">
    <citation type="submission" date="2018-10" db="EMBL/GenBank/DDBJ databases">
        <authorList>
            <person name="Ekblom R."/>
            <person name="Jareborg N."/>
        </authorList>
    </citation>
    <scope>NUCLEOTIDE SEQUENCE [LARGE SCALE GENOMIC DNA]</scope>
    <source>
        <tissue evidence="2">Muscle</tissue>
    </source>
</reference>
<keyword evidence="3" id="KW-1185">Reference proteome</keyword>